<dbReference type="EMBL" id="JAABOE010000033">
    <property type="protein sequence ID" value="KAF3181153.1"/>
    <property type="molecule type" value="Genomic_DNA"/>
</dbReference>
<protein>
    <submittedName>
        <fullName evidence="1">Uncharacterized protein</fullName>
    </submittedName>
</protein>
<dbReference type="Proteomes" id="UP000479691">
    <property type="component" value="Unassembled WGS sequence"/>
</dbReference>
<accession>A0A7C8TU98</accession>
<reference evidence="1 2" key="1">
    <citation type="submission" date="2019-06" db="EMBL/GenBank/DDBJ databases">
        <authorList>
            <person name="Palmer J.M."/>
        </authorList>
    </citation>
    <scope>NUCLEOTIDE SEQUENCE [LARGE SCALE GENOMIC DNA]</scope>
    <source>
        <strain evidence="1 2">TWF788</strain>
    </source>
</reference>
<evidence type="ECO:0000313" key="2">
    <source>
        <dbReference type="Proteomes" id="UP000479691"/>
    </source>
</evidence>
<name>A0A7C8TU98_ORBOL</name>
<evidence type="ECO:0000313" key="1">
    <source>
        <dbReference type="EMBL" id="KAF3181153.1"/>
    </source>
</evidence>
<comment type="caution">
    <text evidence="1">The sequence shown here is derived from an EMBL/GenBank/DDBJ whole genome shotgun (WGS) entry which is preliminary data.</text>
</comment>
<organism evidence="1 2">
    <name type="scientific">Orbilia oligospora</name>
    <name type="common">Nematode-trapping fungus</name>
    <name type="synonym">Arthrobotrys oligospora</name>
    <dbReference type="NCBI Taxonomy" id="2813651"/>
    <lineage>
        <taxon>Eukaryota</taxon>
        <taxon>Fungi</taxon>
        <taxon>Dikarya</taxon>
        <taxon>Ascomycota</taxon>
        <taxon>Pezizomycotina</taxon>
        <taxon>Orbiliomycetes</taxon>
        <taxon>Orbiliales</taxon>
        <taxon>Orbiliaceae</taxon>
        <taxon>Orbilia</taxon>
    </lineage>
</organism>
<gene>
    <name evidence="1" type="ORF">TWF788_006654</name>
</gene>
<dbReference type="AlphaFoldDB" id="A0A7C8TU98"/>
<proteinExistence type="predicted"/>
<sequence>MIKNEQRLEIQAGVTRYDTGLPNWPCLCWDQLSSPPRERSSTHYHKELPNPLYRSPKYGLRRHLANLHSKLYRRLNSNVYSTTMHDYDPNYELSSLMRRQLFDQ</sequence>